<feature type="compositionally biased region" description="Pro residues" evidence="1">
    <location>
        <begin position="81"/>
        <end position="91"/>
    </location>
</feature>
<evidence type="ECO:0000313" key="3">
    <source>
        <dbReference type="Proteomes" id="UP001302745"/>
    </source>
</evidence>
<proteinExistence type="predicted"/>
<feature type="region of interest" description="Disordered" evidence="1">
    <location>
        <begin position="74"/>
        <end position="105"/>
    </location>
</feature>
<reference evidence="2" key="1">
    <citation type="journal article" date="2023" name="Mol. Phylogenet. Evol.">
        <title>Genome-scale phylogeny and comparative genomics of the fungal order Sordariales.</title>
        <authorList>
            <person name="Hensen N."/>
            <person name="Bonometti L."/>
            <person name="Westerberg I."/>
            <person name="Brannstrom I.O."/>
            <person name="Guillou S."/>
            <person name="Cros-Aarteil S."/>
            <person name="Calhoun S."/>
            <person name="Haridas S."/>
            <person name="Kuo A."/>
            <person name="Mondo S."/>
            <person name="Pangilinan J."/>
            <person name="Riley R."/>
            <person name="LaButti K."/>
            <person name="Andreopoulos B."/>
            <person name="Lipzen A."/>
            <person name="Chen C."/>
            <person name="Yan M."/>
            <person name="Daum C."/>
            <person name="Ng V."/>
            <person name="Clum A."/>
            <person name="Steindorff A."/>
            <person name="Ohm R.A."/>
            <person name="Martin F."/>
            <person name="Silar P."/>
            <person name="Natvig D.O."/>
            <person name="Lalanne C."/>
            <person name="Gautier V."/>
            <person name="Ament-Velasquez S.L."/>
            <person name="Kruys A."/>
            <person name="Hutchinson M.I."/>
            <person name="Powell A.J."/>
            <person name="Barry K."/>
            <person name="Miller A.N."/>
            <person name="Grigoriev I.V."/>
            <person name="Debuchy R."/>
            <person name="Gladieux P."/>
            <person name="Hiltunen Thoren M."/>
            <person name="Johannesson H."/>
        </authorList>
    </citation>
    <scope>NUCLEOTIDE SEQUENCE</scope>
    <source>
        <strain evidence="2">CBS 538.74</strain>
    </source>
</reference>
<evidence type="ECO:0000313" key="2">
    <source>
        <dbReference type="EMBL" id="KAK4151943.1"/>
    </source>
</evidence>
<accession>A0AAN6ZVM2</accession>
<feature type="region of interest" description="Disordered" evidence="1">
    <location>
        <begin position="174"/>
        <end position="233"/>
    </location>
</feature>
<evidence type="ECO:0000256" key="1">
    <source>
        <dbReference type="SAM" id="MobiDB-lite"/>
    </source>
</evidence>
<gene>
    <name evidence="2" type="ORF">C8A00DRAFT_35416</name>
</gene>
<name>A0AAN6ZVM2_9PEZI</name>
<organism evidence="2 3">
    <name type="scientific">Chaetomidium leptoderma</name>
    <dbReference type="NCBI Taxonomy" id="669021"/>
    <lineage>
        <taxon>Eukaryota</taxon>
        <taxon>Fungi</taxon>
        <taxon>Dikarya</taxon>
        <taxon>Ascomycota</taxon>
        <taxon>Pezizomycotina</taxon>
        <taxon>Sordariomycetes</taxon>
        <taxon>Sordariomycetidae</taxon>
        <taxon>Sordariales</taxon>
        <taxon>Chaetomiaceae</taxon>
        <taxon>Chaetomidium</taxon>
    </lineage>
</organism>
<protein>
    <submittedName>
        <fullName evidence="2">Uncharacterized protein</fullName>
    </submittedName>
</protein>
<feature type="compositionally biased region" description="Polar residues" evidence="1">
    <location>
        <begin position="182"/>
        <end position="192"/>
    </location>
</feature>
<reference evidence="2" key="2">
    <citation type="submission" date="2023-05" db="EMBL/GenBank/DDBJ databases">
        <authorList>
            <consortium name="Lawrence Berkeley National Laboratory"/>
            <person name="Steindorff A."/>
            <person name="Hensen N."/>
            <person name="Bonometti L."/>
            <person name="Westerberg I."/>
            <person name="Brannstrom I.O."/>
            <person name="Guillou S."/>
            <person name="Cros-Aarteil S."/>
            <person name="Calhoun S."/>
            <person name="Haridas S."/>
            <person name="Kuo A."/>
            <person name="Mondo S."/>
            <person name="Pangilinan J."/>
            <person name="Riley R."/>
            <person name="Labutti K."/>
            <person name="Andreopoulos B."/>
            <person name="Lipzen A."/>
            <person name="Chen C."/>
            <person name="Yanf M."/>
            <person name="Daum C."/>
            <person name="Ng V."/>
            <person name="Clum A."/>
            <person name="Ohm R."/>
            <person name="Martin F."/>
            <person name="Silar P."/>
            <person name="Natvig D."/>
            <person name="Lalanne C."/>
            <person name="Gautier V."/>
            <person name="Ament-Velasquez S.L."/>
            <person name="Kruys A."/>
            <person name="Hutchinson M.I."/>
            <person name="Powell A.J."/>
            <person name="Barry K."/>
            <person name="Miller A.N."/>
            <person name="Grigoriev I.V."/>
            <person name="Debuchy R."/>
            <person name="Gladieux P."/>
            <person name="Thoren M.H."/>
            <person name="Johannesson H."/>
        </authorList>
    </citation>
    <scope>NUCLEOTIDE SEQUENCE</scope>
    <source>
        <strain evidence="2">CBS 538.74</strain>
    </source>
</reference>
<dbReference type="Proteomes" id="UP001302745">
    <property type="component" value="Unassembled WGS sequence"/>
</dbReference>
<dbReference type="EMBL" id="MU856994">
    <property type="protein sequence ID" value="KAK4151943.1"/>
    <property type="molecule type" value="Genomic_DNA"/>
</dbReference>
<dbReference type="AlphaFoldDB" id="A0AAN6ZVM2"/>
<feature type="region of interest" description="Disordered" evidence="1">
    <location>
        <begin position="256"/>
        <end position="385"/>
    </location>
</feature>
<feature type="compositionally biased region" description="Acidic residues" evidence="1">
    <location>
        <begin position="356"/>
        <end position="368"/>
    </location>
</feature>
<feature type="compositionally biased region" description="Polar residues" evidence="1">
    <location>
        <begin position="211"/>
        <end position="229"/>
    </location>
</feature>
<feature type="compositionally biased region" description="Basic and acidic residues" evidence="1">
    <location>
        <begin position="311"/>
        <end position="333"/>
    </location>
</feature>
<comment type="caution">
    <text evidence="2">The sequence shown here is derived from an EMBL/GenBank/DDBJ whole genome shotgun (WGS) entry which is preliminary data.</text>
</comment>
<feature type="region of interest" description="Disordered" evidence="1">
    <location>
        <begin position="135"/>
        <end position="158"/>
    </location>
</feature>
<sequence>MPQSSEDGQFEHQMLLGTALPITFNIFCNSTMPRITGSAIAVCLDSQIFYSPTVAAGLEPASRGLLVRKGKPSTVIFGAPSQPPPPPPPPQDAYDPQRRSAGKSQDDAILILGDSESDDDLNDGRSDASFRVASAGKSIDAAPDESDAPEPFSSSPETLHATWTQPVLAGCAAFGPGPASAADNTSRDTTVPETDAASLAEHGAIHHSHGMQHSSRPSEKPSGTTSNHDGSICLDNKEWDRRFPFSYQALQRRLQARRAAKSAHNPAEPDQSQPILDPLCRSQGPRRAASSHRGELQQTSDSCSLFPRYNYRGDSDQTSNPEHHYPVPDDRGEQSGVCPAVPPRAEESRAPTPILPDDESTSELEPADAEPRPQPQSPCSAASGR</sequence>
<keyword evidence="3" id="KW-1185">Reference proteome</keyword>